<proteinExistence type="predicted"/>
<evidence type="ECO:0000256" key="3">
    <source>
        <dbReference type="ARBA" id="ARBA00022989"/>
    </source>
</evidence>
<dbReference type="PRINTS" id="PR00728">
    <property type="entry name" value="SIGNALPTASE"/>
</dbReference>
<comment type="caution">
    <text evidence="8">The sequence shown here is derived from an EMBL/GenBank/DDBJ whole genome shotgun (WGS) entry which is preliminary data.</text>
</comment>
<evidence type="ECO:0000256" key="4">
    <source>
        <dbReference type="ARBA" id="ARBA00023136"/>
    </source>
</evidence>
<evidence type="ECO:0000313" key="9">
    <source>
        <dbReference type="Proteomes" id="UP000094426"/>
    </source>
</evidence>
<dbReference type="InterPro" id="IPR001733">
    <property type="entry name" value="Peptidase_S26B"/>
</dbReference>
<dbReference type="GO" id="GO:0006465">
    <property type="term" value="P:signal peptide processing"/>
    <property type="evidence" value="ECO:0007669"/>
    <property type="project" value="UniProtKB-UniRule"/>
</dbReference>
<gene>
    <name evidence="8" type="ORF">ATY41_04650</name>
</gene>
<protein>
    <recommendedName>
        <fullName evidence="5">Signal peptidase I</fullName>
        <ecNumber evidence="5">3.4.21.89</ecNumber>
    </recommendedName>
</protein>
<comment type="subcellular location">
    <subcellularLocation>
        <location evidence="1">Membrane</location>
    </subcellularLocation>
</comment>
<dbReference type="NCBIfam" id="TIGR02228">
    <property type="entry name" value="sigpep_I_arch"/>
    <property type="match status" value="1"/>
</dbReference>
<evidence type="ECO:0000256" key="2">
    <source>
        <dbReference type="ARBA" id="ARBA00022692"/>
    </source>
</evidence>
<dbReference type="GO" id="GO:0009003">
    <property type="term" value="F:signal peptidase activity"/>
    <property type="evidence" value="ECO:0007669"/>
    <property type="project" value="UniProtKB-EC"/>
</dbReference>
<evidence type="ECO:0000313" key="8">
    <source>
        <dbReference type="EMBL" id="ODA89569.1"/>
    </source>
</evidence>
<sequence>MWYLVGLLVWVIAPLAIGWHTTTVMSGSMTPAIAAGDLVVVRPVPADQLRAGQVIQFDDPDHPGQLRLHRLVKIKGDTLTTRGDANAQSDSSPVAANTVHGIGVLRVSWIGIPVKAFAEHNYLFFVVLAVGAVLLVVGTRLDHAYDWIPVEDEPGEETTHETGAHRTDDGRFDGFLDLVGSGHSGRSASPSPLISAFSSSSVSTTCIPFLPNRFSDFRCSAGPVQLR</sequence>
<feature type="domain" description="Peptidase S26" evidence="7">
    <location>
        <begin position="6"/>
        <end position="84"/>
    </location>
</feature>
<dbReference type="EC" id="3.4.21.89" evidence="5"/>
<dbReference type="Proteomes" id="UP000094426">
    <property type="component" value="Unassembled WGS sequence"/>
</dbReference>
<organism evidence="8 9">
    <name type="scientific">Leifsonia xyli subsp. xyli</name>
    <dbReference type="NCBI Taxonomy" id="59736"/>
    <lineage>
        <taxon>Bacteria</taxon>
        <taxon>Bacillati</taxon>
        <taxon>Actinomycetota</taxon>
        <taxon>Actinomycetes</taxon>
        <taxon>Micrococcales</taxon>
        <taxon>Microbacteriaceae</taxon>
        <taxon>Leifsonia</taxon>
    </lineage>
</organism>
<dbReference type="Gene3D" id="2.10.109.10">
    <property type="entry name" value="Umud Fragment, subunit A"/>
    <property type="match status" value="1"/>
</dbReference>
<dbReference type="GO" id="GO:0004252">
    <property type="term" value="F:serine-type endopeptidase activity"/>
    <property type="evidence" value="ECO:0007669"/>
    <property type="project" value="UniProtKB-UniRule"/>
</dbReference>
<evidence type="ECO:0000256" key="5">
    <source>
        <dbReference type="NCBIfam" id="TIGR02228"/>
    </source>
</evidence>
<evidence type="ECO:0000256" key="6">
    <source>
        <dbReference type="SAM" id="Phobius"/>
    </source>
</evidence>
<reference evidence="8 9" key="1">
    <citation type="submission" date="2015-11" db="EMBL/GenBank/DDBJ databases">
        <authorList>
            <person name="Zhang Y."/>
            <person name="Guo Z."/>
        </authorList>
    </citation>
    <scope>NUCLEOTIDE SEQUENCE [LARGE SCALE GENOMIC DNA]</scope>
    <source>
        <strain evidence="9">gdw1</strain>
    </source>
</reference>
<dbReference type="InterPro" id="IPR036286">
    <property type="entry name" value="LexA/Signal_pep-like_sf"/>
</dbReference>
<dbReference type="SUPFAM" id="SSF51306">
    <property type="entry name" value="LexA/Signal peptidase"/>
    <property type="match status" value="1"/>
</dbReference>
<dbReference type="GO" id="GO:0016020">
    <property type="term" value="C:membrane"/>
    <property type="evidence" value="ECO:0007669"/>
    <property type="project" value="UniProtKB-SubCell"/>
</dbReference>
<dbReference type="Pfam" id="PF10502">
    <property type="entry name" value="Peptidase_S26"/>
    <property type="match status" value="1"/>
</dbReference>
<dbReference type="EMBL" id="LNZG01000045">
    <property type="protein sequence ID" value="ODA89569.1"/>
    <property type="molecule type" value="Genomic_DNA"/>
</dbReference>
<name>A0A1E2SIJ5_LEIXY</name>
<keyword evidence="4 6" id="KW-0472">Membrane</keyword>
<evidence type="ECO:0000256" key="1">
    <source>
        <dbReference type="ARBA" id="ARBA00004370"/>
    </source>
</evidence>
<evidence type="ECO:0000259" key="7">
    <source>
        <dbReference type="Pfam" id="PF10502"/>
    </source>
</evidence>
<feature type="transmembrane region" description="Helical" evidence="6">
    <location>
        <begin position="122"/>
        <end position="141"/>
    </location>
</feature>
<dbReference type="AlphaFoldDB" id="A0A1E2SIJ5"/>
<dbReference type="CDD" id="cd06530">
    <property type="entry name" value="S26_SPase_I"/>
    <property type="match status" value="1"/>
</dbReference>
<accession>A0A1E2SIJ5</accession>
<dbReference type="InterPro" id="IPR019533">
    <property type="entry name" value="Peptidase_S26"/>
</dbReference>
<keyword evidence="2 6" id="KW-0812">Transmembrane</keyword>
<keyword evidence="3 6" id="KW-1133">Transmembrane helix</keyword>